<proteinExistence type="predicted"/>
<sequence>MIKAVIELDAVQITRNLDNHFSILFRMIDKMDEVTCWISFRYKKQSQKNVMPAIPMVLGLCRFIRIRKILE</sequence>
<reference evidence="2" key="1">
    <citation type="submission" date="2018-08" db="EMBL/GenBank/DDBJ databases">
        <authorList>
            <person name="Chevrot R."/>
        </authorList>
    </citation>
    <scope>NUCLEOTIDE SEQUENCE [LARGE SCALE GENOMIC DNA]</scope>
</reference>
<name>A0A383R9G5_PAEAL</name>
<accession>A0A383R9G5</accession>
<dbReference type="AlphaFoldDB" id="A0A383R9G5"/>
<evidence type="ECO:0000313" key="2">
    <source>
        <dbReference type="Proteomes" id="UP000304148"/>
    </source>
</evidence>
<gene>
    <name evidence="1" type="ORF">PBLR_12229</name>
</gene>
<dbReference type="EMBL" id="LS992241">
    <property type="protein sequence ID" value="SYX83807.1"/>
    <property type="molecule type" value="Genomic_DNA"/>
</dbReference>
<dbReference type="Proteomes" id="UP000304148">
    <property type="component" value="Chromosome"/>
</dbReference>
<protein>
    <submittedName>
        <fullName evidence="1">Uncharacterized protein</fullName>
    </submittedName>
</protein>
<evidence type="ECO:0000313" key="1">
    <source>
        <dbReference type="EMBL" id="SYX83807.1"/>
    </source>
</evidence>
<organism evidence="1 2">
    <name type="scientific">Paenibacillus alvei</name>
    <name type="common">Bacillus alvei</name>
    <dbReference type="NCBI Taxonomy" id="44250"/>
    <lineage>
        <taxon>Bacteria</taxon>
        <taxon>Bacillati</taxon>
        <taxon>Bacillota</taxon>
        <taxon>Bacilli</taxon>
        <taxon>Bacillales</taxon>
        <taxon>Paenibacillaceae</taxon>
        <taxon>Paenibacillus</taxon>
    </lineage>
</organism>